<dbReference type="KEGG" id="plon:Pla110_32660"/>
<dbReference type="RefSeq" id="WP_144996942.1">
    <property type="nucleotide sequence ID" value="NZ_CP036281.1"/>
</dbReference>
<keyword evidence="1" id="KW-0175">Coiled coil</keyword>
<feature type="coiled-coil region" evidence="1">
    <location>
        <begin position="101"/>
        <end position="227"/>
    </location>
</feature>
<evidence type="ECO:0000256" key="2">
    <source>
        <dbReference type="SAM" id="MobiDB-lite"/>
    </source>
</evidence>
<sequence length="504" mass="56419">MANSENNFWLKMFLVFFVFLTIGLSVFLFMVYRSNFDLENQNSVARGEAGNAKNQQDQIARQLDGVMEKIGIKDTNPEGVIEKLEKQLADVSSENASGTVAAAIVAQRDKLQNEKRRADELQRELVGTVSDMQNNKKIDEDRIQAEAEAKTKAQRDLQEVQDRSEEQINKLTAEADQLTDSLRQLQIEYDQYKDTAEQKQQELQTNIRNMSNTINQLQDEVAQLLDLSFEKADGKIIRTDFDNNLVWINIGSSSGLMPQTRFSVYLKKNRGVARGTDEVKGAIEVTEILDDNLSIASIIDEDLGRPIAAGDPIYSPAWSAGGELAISLVGLIDLDGDGYTDRDRFHELLKQSQSVVDNEVDDKGNRTGEGISVDTKFLVVGEIPSVSIAKTEGAAIDNAVAEKIADAHKSMVAEAREQGVRVLTLQDFLQYIGYRPTQRLWMRTSGRPWNLKHGQRLSDAAIESGKYESSGTVSGYYTRDRKLPPYESSGRVSELYKKVKKQYP</sequence>
<organism evidence="4 5">
    <name type="scientific">Polystyrenella longa</name>
    <dbReference type="NCBI Taxonomy" id="2528007"/>
    <lineage>
        <taxon>Bacteria</taxon>
        <taxon>Pseudomonadati</taxon>
        <taxon>Planctomycetota</taxon>
        <taxon>Planctomycetia</taxon>
        <taxon>Planctomycetales</taxon>
        <taxon>Planctomycetaceae</taxon>
        <taxon>Polystyrenella</taxon>
    </lineage>
</organism>
<name>A0A518CQP8_9PLAN</name>
<evidence type="ECO:0000256" key="1">
    <source>
        <dbReference type="SAM" id="Coils"/>
    </source>
</evidence>
<gene>
    <name evidence="4" type="ORF">Pla110_32660</name>
</gene>
<protein>
    <submittedName>
        <fullName evidence="4">Uncharacterized protein</fullName>
    </submittedName>
</protein>
<keyword evidence="3" id="KW-1133">Transmembrane helix</keyword>
<accession>A0A518CQP8</accession>
<keyword evidence="3" id="KW-0472">Membrane</keyword>
<dbReference type="EMBL" id="CP036281">
    <property type="protein sequence ID" value="QDU81524.1"/>
    <property type="molecule type" value="Genomic_DNA"/>
</dbReference>
<reference evidence="4 5" key="1">
    <citation type="submission" date="2019-02" db="EMBL/GenBank/DDBJ databases">
        <title>Deep-cultivation of Planctomycetes and their phenomic and genomic characterization uncovers novel biology.</title>
        <authorList>
            <person name="Wiegand S."/>
            <person name="Jogler M."/>
            <person name="Boedeker C."/>
            <person name="Pinto D."/>
            <person name="Vollmers J."/>
            <person name="Rivas-Marin E."/>
            <person name="Kohn T."/>
            <person name="Peeters S.H."/>
            <person name="Heuer A."/>
            <person name="Rast P."/>
            <person name="Oberbeckmann S."/>
            <person name="Bunk B."/>
            <person name="Jeske O."/>
            <person name="Meyerdierks A."/>
            <person name="Storesund J.E."/>
            <person name="Kallscheuer N."/>
            <person name="Luecker S."/>
            <person name="Lage O.M."/>
            <person name="Pohl T."/>
            <person name="Merkel B.J."/>
            <person name="Hornburger P."/>
            <person name="Mueller R.-W."/>
            <person name="Bruemmer F."/>
            <person name="Labrenz M."/>
            <person name="Spormann A.M."/>
            <person name="Op den Camp H."/>
            <person name="Overmann J."/>
            <person name="Amann R."/>
            <person name="Jetten M.S.M."/>
            <person name="Mascher T."/>
            <person name="Medema M.H."/>
            <person name="Devos D.P."/>
            <person name="Kaster A.-K."/>
            <person name="Ovreas L."/>
            <person name="Rohde M."/>
            <person name="Galperin M.Y."/>
            <person name="Jogler C."/>
        </authorList>
    </citation>
    <scope>NUCLEOTIDE SEQUENCE [LARGE SCALE GENOMIC DNA]</scope>
    <source>
        <strain evidence="4 5">Pla110</strain>
    </source>
</reference>
<evidence type="ECO:0000313" key="5">
    <source>
        <dbReference type="Proteomes" id="UP000317178"/>
    </source>
</evidence>
<keyword evidence="5" id="KW-1185">Reference proteome</keyword>
<keyword evidence="3" id="KW-0812">Transmembrane</keyword>
<dbReference type="Proteomes" id="UP000317178">
    <property type="component" value="Chromosome"/>
</dbReference>
<evidence type="ECO:0000313" key="4">
    <source>
        <dbReference type="EMBL" id="QDU81524.1"/>
    </source>
</evidence>
<dbReference type="OrthoDB" id="230112at2"/>
<evidence type="ECO:0000256" key="3">
    <source>
        <dbReference type="SAM" id="Phobius"/>
    </source>
</evidence>
<proteinExistence type="predicted"/>
<feature type="transmembrane region" description="Helical" evidence="3">
    <location>
        <begin position="12"/>
        <end position="32"/>
    </location>
</feature>
<dbReference type="AlphaFoldDB" id="A0A518CQP8"/>
<feature type="region of interest" description="Disordered" evidence="2">
    <location>
        <begin position="465"/>
        <end position="488"/>
    </location>
</feature>